<accession>A0ABT1JVZ2</accession>
<evidence type="ECO:0000313" key="3">
    <source>
        <dbReference type="Proteomes" id="UP001320766"/>
    </source>
</evidence>
<dbReference type="Proteomes" id="UP001320766">
    <property type="component" value="Unassembled WGS sequence"/>
</dbReference>
<comment type="caution">
    <text evidence="2">The sequence shown here is derived from an EMBL/GenBank/DDBJ whole genome shotgun (WGS) entry which is preliminary data.</text>
</comment>
<name>A0ABT1JVZ2_9ACTN</name>
<sequence length="30" mass="3099">MEETEEGVGTVRSPHAGPLGYARVLSTAPS</sequence>
<proteinExistence type="predicted"/>
<dbReference type="EMBL" id="JAMZEC010000001">
    <property type="protein sequence ID" value="MCP2345938.1"/>
    <property type="molecule type" value="Genomic_DNA"/>
</dbReference>
<gene>
    <name evidence="2" type="ORF">HD595_002060</name>
</gene>
<protein>
    <submittedName>
        <fullName evidence="2">Uncharacterized protein</fullName>
    </submittedName>
</protein>
<organism evidence="2 3">
    <name type="scientific">Nonomuraea roseoviolacea subsp. carminata</name>
    <dbReference type="NCBI Taxonomy" id="160689"/>
    <lineage>
        <taxon>Bacteria</taxon>
        <taxon>Bacillati</taxon>
        <taxon>Actinomycetota</taxon>
        <taxon>Actinomycetes</taxon>
        <taxon>Streptosporangiales</taxon>
        <taxon>Streptosporangiaceae</taxon>
        <taxon>Nonomuraea</taxon>
    </lineage>
</organism>
<reference evidence="2 3" key="1">
    <citation type="submission" date="2022-06" db="EMBL/GenBank/DDBJ databases">
        <title>Sequencing the genomes of 1000 actinobacteria strains.</title>
        <authorList>
            <person name="Klenk H.-P."/>
        </authorList>
    </citation>
    <scope>NUCLEOTIDE SEQUENCE [LARGE SCALE GENOMIC DNA]</scope>
    <source>
        <strain evidence="2 3">DSM 44170</strain>
    </source>
</reference>
<evidence type="ECO:0000313" key="2">
    <source>
        <dbReference type="EMBL" id="MCP2345938.1"/>
    </source>
</evidence>
<evidence type="ECO:0000256" key="1">
    <source>
        <dbReference type="SAM" id="MobiDB-lite"/>
    </source>
</evidence>
<keyword evidence="3" id="KW-1185">Reference proteome</keyword>
<feature type="region of interest" description="Disordered" evidence="1">
    <location>
        <begin position="1"/>
        <end position="30"/>
    </location>
</feature>